<dbReference type="Proteomes" id="UP001302812">
    <property type="component" value="Unassembled WGS sequence"/>
</dbReference>
<dbReference type="GeneID" id="89933552"/>
<comment type="caution">
    <text evidence="2">The sequence shown here is derived from an EMBL/GenBank/DDBJ whole genome shotgun (WGS) entry which is preliminary data.</text>
</comment>
<feature type="region of interest" description="Disordered" evidence="1">
    <location>
        <begin position="92"/>
        <end position="116"/>
    </location>
</feature>
<dbReference type="RefSeq" id="XP_064666355.1">
    <property type="nucleotide sequence ID" value="XM_064809428.1"/>
</dbReference>
<feature type="compositionally biased region" description="Basic residues" evidence="1">
    <location>
        <begin position="98"/>
        <end position="107"/>
    </location>
</feature>
<gene>
    <name evidence="2" type="ORF">N656DRAFT_374384</name>
</gene>
<feature type="region of interest" description="Disordered" evidence="1">
    <location>
        <begin position="156"/>
        <end position="177"/>
    </location>
</feature>
<dbReference type="AlphaFoldDB" id="A0AAN6QID8"/>
<evidence type="ECO:0000313" key="2">
    <source>
        <dbReference type="EMBL" id="KAK4108785.1"/>
    </source>
</evidence>
<dbReference type="EMBL" id="MU853360">
    <property type="protein sequence ID" value="KAK4108785.1"/>
    <property type="molecule type" value="Genomic_DNA"/>
</dbReference>
<sequence>MYQYQEQLTDDPSLRDWDPQDAQRPHPPHTTRAYHSPAAKQTQRAVQRNSAPCHRLPGTLSHAHIRAHHPHLGSAGQRTGTALVRHRCWRAGPNSLGRRSRRSRRSRRGECSEPGGWRHRCGGRNSRWNPRLRWMQSRRGGLRWRSRQRRWCANTRPGREGTGTRFVGGVPGGEVLA</sequence>
<protein>
    <submittedName>
        <fullName evidence="2">Uncharacterized protein</fullName>
    </submittedName>
</protein>
<organism evidence="2 3">
    <name type="scientific">Canariomyces notabilis</name>
    <dbReference type="NCBI Taxonomy" id="2074819"/>
    <lineage>
        <taxon>Eukaryota</taxon>
        <taxon>Fungi</taxon>
        <taxon>Dikarya</taxon>
        <taxon>Ascomycota</taxon>
        <taxon>Pezizomycotina</taxon>
        <taxon>Sordariomycetes</taxon>
        <taxon>Sordariomycetidae</taxon>
        <taxon>Sordariales</taxon>
        <taxon>Chaetomiaceae</taxon>
        <taxon>Canariomyces</taxon>
    </lineage>
</organism>
<proteinExistence type="predicted"/>
<name>A0AAN6QID8_9PEZI</name>
<accession>A0AAN6QID8</accession>
<feature type="region of interest" description="Disordered" evidence="1">
    <location>
        <begin position="1"/>
        <end position="57"/>
    </location>
</feature>
<feature type="compositionally biased region" description="Basic and acidic residues" evidence="1">
    <location>
        <begin position="12"/>
        <end position="24"/>
    </location>
</feature>
<reference evidence="2" key="1">
    <citation type="journal article" date="2023" name="Mol. Phylogenet. Evol.">
        <title>Genome-scale phylogeny and comparative genomics of the fungal order Sordariales.</title>
        <authorList>
            <person name="Hensen N."/>
            <person name="Bonometti L."/>
            <person name="Westerberg I."/>
            <person name="Brannstrom I.O."/>
            <person name="Guillou S."/>
            <person name="Cros-Aarteil S."/>
            <person name="Calhoun S."/>
            <person name="Haridas S."/>
            <person name="Kuo A."/>
            <person name="Mondo S."/>
            <person name="Pangilinan J."/>
            <person name="Riley R."/>
            <person name="LaButti K."/>
            <person name="Andreopoulos B."/>
            <person name="Lipzen A."/>
            <person name="Chen C."/>
            <person name="Yan M."/>
            <person name="Daum C."/>
            <person name="Ng V."/>
            <person name="Clum A."/>
            <person name="Steindorff A."/>
            <person name="Ohm R.A."/>
            <person name="Martin F."/>
            <person name="Silar P."/>
            <person name="Natvig D.O."/>
            <person name="Lalanne C."/>
            <person name="Gautier V."/>
            <person name="Ament-Velasquez S.L."/>
            <person name="Kruys A."/>
            <person name="Hutchinson M.I."/>
            <person name="Powell A.J."/>
            <person name="Barry K."/>
            <person name="Miller A.N."/>
            <person name="Grigoriev I.V."/>
            <person name="Debuchy R."/>
            <person name="Gladieux P."/>
            <person name="Hiltunen Thoren M."/>
            <person name="Johannesson H."/>
        </authorList>
    </citation>
    <scope>NUCLEOTIDE SEQUENCE</scope>
    <source>
        <strain evidence="2">CBS 508.74</strain>
    </source>
</reference>
<feature type="compositionally biased region" description="Polar residues" evidence="1">
    <location>
        <begin position="39"/>
        <end position="50"/>
    </location>
</feature>
<evidence type="ECO:0000256" key="1">
    <source>
        <dbReference type="SAM" id="MobiDB-lite"/>
    </source>
</evidence>
<keyword evidence="3" id="KW-1185">Reference proteome</keyword>
<evidence type="ECO:0000313" key="3">
    <source>
        <dbReference type="Proteomes" id="UP001302812"/>
    </source>
</evidence>
<reference evidence="2" key="2">
    <citation type="submission" date="2023-05" db="EMBL/GenBank/DDBJ databases">
        <authorList>
            <consortium name="Lawrence Berkeley National Laboratory"/>
            <person name="Steindorff A."/>
            <person name="Hensen N."/>
            <person name="Bonometti L."/>
            <person name="Westerberg I."/>
            <person name="Brannstrom I.O."/>
            <person name="Guillou S."/>
            <person name="Cros-Aarteil S."/>
            <person name="Calhoun S."/>
            <person name="Haridas S."/>
            <person name="Kuo A."/>
            <person name="Mondo S."/>
            <person name="Pangilinan J."/>
            <person name="Riley R."/>
            <person name="Labutti K."/>
            <person name="Andreopoulos B."/>
            <person name="Lipzen A."/>
            <person name="Chen C."/>
            <person name="Yanf M."/>
            <person name="Daum C."/>
            <person name="Ng V."/>
            <person name="Clum A."/>
            <person name="Ohm R."/>
            <person name="Martin F."/>
            <person name="Silar P."/>
            <person name="Natvig D."/>
            <person name="Lalanne C."/>
            <person name="Gautier V."/>
            <person name="Ament-Velasquez S.L."/>
            <person name="Kruys A."/>
            <person name="Hutchinson M.I."/>
            <person name="Powell A.J."/>
            <person name="Barry K."/>
            <person name="Miller A.N."/>
            <person name="Grigoriev I.V."/>
            <person name="Debuchy R."/>
            <person name="Gladieux P."/>
            <person name="Thoren M.H."/>
            <person name="Johannesson H."/>
        </authorList>
    </citation>
    <scope>NUCLEOTIDE SEQUENCE</scope>
    <source>
        <strain evidence="2">CBS 508.74</strain>
    </source>
</reference>